<dbReference type="InterPro" id="IPR020080">
    <property type="entry name" value="OM_adhesin/peptidase_omptin"/>
</dbReference>
<comment type="caution">
    <text evidence="2">The sequence shown here is derived from an EMBL/GenBank/DDBJ whole genome shotgun (WGS) entry which is preliminary data.</text>
</comment>
<feature type="active site" evidence="1">
    <location>
        <position position="203"/>
    </location>
</feature>
<gene>
    <name evidence="2" type="ORF">BJF92_01895</name>
</gene>
<proteinExistence type="predicted"/>
<evidence type="ECO:0000256" key="1">
    <source>
        <dbReference type="PIRSR" id="PIRSR001522-1"/>
    </source>
</evidence>
<dbReference type="AlphaFoldDB" id="A0A1Q9AKP8"/>
<dbReference type="PRINTS" id="PR00482">
    <property type="entry name" value="OMPTIN"/>
</dbReference>
<protein>
    <recommendedName>
        <fullName evidence="4">Omptin family outer membrane protease</fullName>
    </recommendedName>
</protein>
<dbReference type="SUPFAM" id="SSF69917">
    <property type="entry name" value="OMPT-like"/>
    <property type="match status" value="1"/>
</dbReference>
<name>A0A1Q9AKP8_9HYPH</name>
<dbReference type="Gene3D" id="2.40.128.90">
    <property type="entry name" value="OMPT-like"/>
    <property type="match status" value="1"/>
</dbReference>
<dbReference type="Pfam" id="PF01278">
    <property type="entry name" value="Omptin"/>
    <property type="match status" value="1"/>
</dbReference>
<dbReference type="GO" id="GO:0004190">
    <property type="term" value="F:aspartic-type endopeptidase activity"/>
    <property type="evidence" value="ECO:0007669"/>
    <property type="project" value="InterPro"/>
</dbReference>
<evidence type="ECO:0008006" key="4">
    <source>
        <dbReference type="Google" id="ProtNLM"/>
    </source>
</evidence>
<feature type="active site" evidence="1">
    <location>
        <position position="75"/>
    </location>
</feature>
<evidence type="ECO:0000313" key="2">
    <source>
        <dbReference type="EMBL" id="OLP55888.1"/>
    </source>
</evidence>
<dbReference type="InterPro" id="IPR000036">
    <property type="entry name" value="Peptidase_A26_omptin"/>
</dbReference>
<organism evidence="2 3">
    <name type="scientific">Xaviernesmea rhizosphaerae</name>
    <dbReference type="NCBI Taxonomy" id="1672749"/>
    <lineage>
        <taxon>Bacteria</taxon>
        <taxon>Pseudomonadati</taxon>
        <taxon>Pseudomonadota</taxon>
        <taxon>Alphaproteobacteria</taxon>
        <taxon>Hyphomicrobiales</taxon>
        <taxon>Rhizobiaceae</taxon>
        <taxon>Rhizobium/Agrobacterium group</taxon>
        <taxon>Xaviernesmea</taxon>
    </lineage>
</organism>
<sequence length="288" mass="31582">MPDPVYSITGGVGVIDLRASEYVYENGDKLSQLNWHTRHALLYTLGLEGTVDADWTLSTQLRLGAEGDGHMVDYDWVDPYARDGGMTGWSDRSISPDTQLDHYVDLSLEAKRRLADRDGLSLSAFGGFRYTDVKWTSYGGGYIYSEDGFRNSVGHFPEGERGISYRQKIPVPYLGLESQASFGGWSLGARAGLGLTFGIKDIDDHWMRNLRFFDSMDAAPVAMLGLTASYAISDHVALTLAGDVENVARRRGDMRLIDTKTGESGSDREAAGASFRSLSVSFGLKGSF</sequence>
<accession>A0A1Q9AKP8</accession>
<dbReference type="GO" id="GO:0009279">
    <property type="term" value="C:cell outer membrane"/>
    <property type="evidence" value="ECO:0007669"/>
    <property type="project" value="InterPro"/>
</dbReference>
<dbReference type="InterPro" id="IPR053724">
    <property type="entry name" value="OMP_A26_sf"/>
</dbReference>
<dbReference type="GO" id="GO:0006508">
    <property type="term" value="P:proteolysis"/>
    <property type="evidence" value="ECO:0007669"/>
    <property type="project" value="InterPro"/>
</dbReference>
<dbReference type="EMBL" id="MKIO01000025">
    <property type="protein sequence ID" value="OLP55888.1"/>
    <property type="molecule type" value="Genomic_DNA"/>
</dbReference>
<feature type="active site" evidence="1">
    <location>
        <position position="73"/>
    </location>
</feature>
<dbReference type="PIRSF" id="PIRSF001522">
    <property type="entry name" value="Peptidase_A26"/>
    <property type="match status" value="1"/>
</dbReference>
<evidence type="ECO:0000313" key="3">
    <source>
        <dbReference type="Proteomes" id="UP000186143"/>
    </source>
</evidence>
<feature type="active site" evidence="1">
    <location>
        <position position="205"/>
    </location>
</feature>
<dbReference type="RefSeq" id="WP_075634375.1">
    <property type="nucleotide sequence ID" value="NZ_MKIO01000025.1"/>
</dbReference>
<dbReference type="STRING" id="1672749.BJF92_01895"/>
<reference evidence="2 3" key="1">
    <citation type="submission" date="2016-09" db="EMBL/GenBank/DDBJ databases">
        <title>Rhizobium sp. nov., a novel species isolated from the rice rhizosphere.</title>
        <authorList>
            <person name="Zhao J."/>
            <person name="Zhang X."/>
        </authorList>
    </citation>
    <scope>NUCLEOTIDE SEQUENCE [LARGE SCALE GENOMIC DNA]</scope>
    <source>
        <strain evidence="2 3">MH17</strain>
    </source>
</reference>
<dbReference type="Proteomes" id="UP000186143">
    <property type="component" value="Unassembled WGS sequence"/>
</dbReference>
<dbReference type="OrthoDB" id="5464981at2"/>